<organism evidence="1 3">
    <name type="scientific">Janibacter hoylei PVAS-1</name>
    <dbReference type="NCBI Taxonomy" id="1210046"/>
    <lineage>
        <taxon>Bacteria</taxon>
        <taxon>Bacillati</taxon>
        <taxon>Actinomycetota</taxon>
        <taxon>Actinomycetes</taxon>
        <taxon>Micrococcales</taxon>
        <taxon>Intrasporangiaceae</taxon>
        <taxon>Janibacter</taxon>
    </lineage>
</organism>
<dbReference type="PATRIC" id="fig|1210046.3.peg.74"/>
<dbReference type="EMBL" id="PIPF01000005">
    <property type="protein sequence ID" value="RWU84355.1"/>
    <property type="molecule type" value="Genomic_DNA"/>
</dbReference>
<dbReference type="STRING" id="1210046.B277_00370"/>
<reference evidence="1 3" key="2">
    <citation type="journal article" date="2012" name="J. Bacteriol.">
        <title>Genome Sequence of Janibacter hoylei MTCC8307, Isolated from the Stratospheric Air.</title>
        <authorList>
            <person name="Pawar S.P."/>
            <person name="Dhotre D.P."/>
            <person name="Shetty S.A."/>
            <person name="Chowdhury S.P."/>
            <person name="Chaudhari B.L."/>
            <person name="Shouche Y.S."/>
        </authorList>
    </citation>
    <scope>NUCLEOTIDE SEQUENCE [LARGE SCALE GENOMIC DNA]</scope>
    <source>
        <strain evidence="1 3">PVAS-1</strain>
    </source>
</reference>
<keyword evidence="4" id="KW-1185">Reference proteome</keyword>
<proteinExistence type="predicted"/>
<dbReference type="RefSeq" id="WP_007923841.1">
    <property type="nucleotide sequence ID" value="NZ_ALWX01000002.1"/>
</dbReference>
<reference evidence="2" key="3">
    <citation type="submission" date="2017-11" db="EMBL/GenBank/DDBJ databases">
        <authorList>
            <person name="Seuylemezian A."/>
            <person name="Cooper K."/>
            <person name="Vaishampayan P."/>
        </authorList>
    </citation>
    <scope>NUCLEOTIDE SEQUENCE</scope>
    <source>
        <strain evidence="2">PVAS-1</strain>
    </source>
</reference>
<dbReference type="Proteomes" id="UP000004474">
    <property type="component" value="Unassembled WGS sequence"/>
</dbReference>
<evidence type="ECO:0000313" key="2">
    <source>
        <dbReference type="EMBL" id="RWU84355.1"/>
    </source>
</evidence>
<evidence type="ECO:0000313" key="1">
    <source>
        <dbReference type="EMBL" id="EKA62768.1"/>
    </source>
</evidence>
<protein>
    <submittedName>
        <fullName evidence="2">DUF4919 domain-containing protein</fullName>
    </submittedName>
</protein>
<comment type="caution">
    <text evidence="1">The sequence shown here is derived from an EMBL/GenBank/DDBJ whole genome shotgun (WGS) entry which is preliminary data.</text>
</comment>
<accession>K1EUJ2</accession>
<dbReference type="EMBL" id="ALWX01000002">
    <property type="protein sequence ID" value="EKA62768.1"/>
    <property type="molecule type" value="Genomic_DNA"/>
</dbReference>
<gene>
    <name evidence="1" type="ORF">B277_00370</name>
    <name evidence="2" type="ORF">CWN80_05955</name>
</gene>
<sequence length="169" mass="18347">MTEAHAQTLRELVTRYLTEQTPANLAALRHAVRSSGSFDPDVDLRGVIPLLEAGRHREALDAVHAKMPGAALNPLAHRLLAAAHEALGDDDAARREATLHTLSVASVLATGDGTQERPWSVLRVADEYDVMRAKGVTPRRQATRTVDGRVVDVHEVVDGPDVWFVLDPA</sequence>
<evidence type="ECO:0000313" key="3">
    <source>
        <dbReference type="Proteomes" id="UP000004474"/>
    </source>
</evidence>
<evidence type="ECO:0000313" key="4">
    <source>
        <dbReference type="Proteomes" id="UP000288711"/>
    </source>
</evidence>
<dbReference type="eggNOG" id="ENOG5033ESQ">
    <property type="taxonomic scope" value="Bacteria"/>
</dbReference>
<reference evidence="2 4" key="1">
    <citation type="journal article" date="2009" name="Int. J. Syst. Evol. Microbiol.">
        <title>Janibacter hoylei sp. nov., Bacillus isronensis sp. nov. and Bacillus aryabhattai sp. nov., isolated from cryotubes used for collecting air from the upper atmosphere.</title>
        <authorList>
            <person name="Shivaji S."/>
            <person name="Chaturvedi P."/>
            <person name="Begum Z."/>
            <person name="Pindi P.K."/>
            <person name="Manorama R."/>
            <person name="Padmanaban D.A."/>
            <person name="Shouche Y.S."/>
            <person name="Pawar S."/>
            <person name="Vaishampayan P."/>
            <person name="Dutt C.B."/>
            <person name="Datta G.N."/>
            <person name="Manchanda R.K."/>
            <person name="Rao U.R."/>
            <person name="Bhargava P.M."/>
            <person name="Narlikar J.V."/>
        </authorList>
    </citation>
    <scope>NUCLEOTIDE SEQUENCE [LARGE SCALE GENOMIC DNA]</scope>
    <source>
        <strain evidence="2 4">PVAS-1</strain>
    </source>
</reference>
<dbReference type="AlphaFoldDB" id="K1EUJ2"/>
<name>K1EUJ2_9MICO</name>
<dbReference type="OrthoDB" id="3781280at2"/>
<dbReference type="Proteomes" id="UP000288711">
    <property type="component" value="Unassembled WGS sequence"/>
</dbReference>